<dbReference type="Gene3D" id="3.40.1190.20">
    <property type="match status" value="1"/>
</dbReference>
<evidence type="ECO:0000313" key="11">
    <source>
        <dbReference type="Proteomes" id="UP000004968"/>
    </source>
</evidence>
<dbReference type="InterPro" id="IPR011877">
    <property type="entry name" value="Ribokinase"/>
</dbReference>
<dbReference type="RefSeq" id="WP_006777091.1">
    <property type="nucleotide sequence ID" value="NZ_GG667870.1"/>
</dbReference>
<comment type="caution">
    <text evidence="10">The sequence shown here is derived from an EMBL/GenBank/DDBJ whole genome shotgun (WGS) entry which is preliminary data.</text>
</comment>
<dbReference type="HOGENOM" id="CLU_1067517_0_0_9"/>
<evidence type="ECO:0000256" key="2">
    <source>
        <dbReference type="ARBA" id="ARBA00022723"/>
    </source>
</evidence>
<evidence type="ECO:0000259" key="9">
    <source>
        <dbReference type="Pfam" id="PF00294"/>
    </source>
</evidence>
<dbReference type="Proteomes" id="UP000004968">
    <property type="component" value="Unassembled WGS sequence"/>
</dbReference>
<protein>
    <submittedName>
        <fullName evidence="10">Putative ribokinase</fullName>
    </submittedName>
</protein>
<dbReference type="EMBL" id="ACIO01000826">
    <property type="protein sequence ID" value="EFC95130.1"/>
    <property type="molecule type" value="Genomic_DNA"/>
</dbReference>
<sequence>YMKILNLGSLNIDKVYQVNHFVKGQETISAEECHVYPGGKGLNQSVAIARAGGEVFHAGAVGSDGGELLSVLEKENVHLELVRRTGGVSGSAVIQVTGGENAIIVYGGANKEITREDVDRALEPFGKGDYLLLQNETSLVSYAIRKASEKGMTVVFNASPVTEDMQGYPLEMVDIFFVNEIEAKYLAECDEGDYQIILERLHQKYPAAILVMTVGEEGVYYQSESDFFHLPANQVSVVDTTAAGDTFGGYYLACISKSMTV</sequence>
<accession>D3ASS6</accession>
<keyword evidence="8" id="KW-0119">Carbohydrate metabolism</keyword>
<dbReference type="AlphaFoldDB" id="D3ASS6"/>
<evidence type="ECO:0000313" key="10">
    <source>
        <dbReference type="EMBL" id="EFC95130.1"/>
    </source>
</evidence>
<dbReference type="SUPFAM" id="SSF53613">
    <property type="entry name" value="Ribokinase-like"/>
    <property type="match status" value="1"/>
</dbReference>
<evidence type="ECO:0000256" key="6">
    <source>
        <dbReference type="ARBA" id="ARBA00022842"/>
    </source>
</evidence>
<keyword evidence="7" id="KW-0630">Potassium</keyword>
<dbReference type="PANTHER" id="PTHR10584">
    <property type="entry name" value="SUGAR KINASE"/>
    <property type="match status" value="1"/>
</dbReference>
<feature type="non-terminal residue" evidence="10">
    <location>
        <position position="261"/>
    </location>
</feature>
<dbReference type="GO" id="GO:0005524">
    <property type="term" value="F:ATP binding"/>
    <property type="evidence" value="ECO:0007669"/>
    <property type="project" value="UniProtKB-KW"/>
</dbReference>
<organism evidence="10 11">
    <name type="scientific">Hungatella hathewayi DSM 13479</name>
    <dbReference type="NCBI Taxonomy" id="566550"/>
    <lineage>
        <taxon>Bacteria</taxon>
        <taxon>Bacillati</taxon>
        <taxon>Bacillota</taxon>
        <taxon>Clostridia</taxon>
        <taxon>Lachnospirales</taxon>
        <taxon>Lachnospiraceae</taxon>
        <taxon>Hungatella</taxon>
    </lineage>
</organism>
<dbReference type="InterPro" id="IPR002139">
    <property type="entry name" value="Ribo/fructo_kinase"/>
</dbReference>
<evidence type="ECO:0000256" key="1">
    <source>
        <dbReference type="ARBA" id="ARBA00022679"/>
    </source>
</evidence>
<dbReference type="InterPro" id="IPR029056">
    <property type="entry name" value="Ribokinase-like"/>
</dbReference>
<dbReference type="PRINTS" id="PR00990">
    <property type="entry name" value="RIBOKINASE"/>
</dbReference>
<dbReference type="Pfam" id="PF00294">
    <property type="entry name" value="PfkB"/>
    <property type="match status" value="1"/>
</dbReference>
<gene>
    <name evidence="10" type="ORF">CLOSTHATH_06684</name>
</gene>
<keyword evidence="5" id="KW-0067">ATP-binding</keyword>
<dbReference type="GO" id="GO:0006014">
    <property type="term" value="P:D-ribose metabolic process"/>
    <property type="evidence" value="ECO:0007669"/>
    <property type="project" value="InterPro"/>
</dbReference>
<feature type="non-terminal residue" evidence="10">
    <location>
        <position position="1"/>
    </location>
</feature>
<keyword evidence="4 10" id="KW-0418">Kinase</keyword>
<dbReference type="GO" id="GO:0004747">
    <property type="term" value="F:ribokinase activity"/>
    <property type="evidence" value="ECO:0007669"/>
    <property type="project" value="InterPro"/>
</dbReference>
<dbReference type="GO" id="GO:0046872">
    <property type="term" value="F:metal ion binding"/>
    <property type="evidence" value="ECO:0007669"/>
    <property type="project" value="UniProtKB-KW"/>
</dbReference>
<dbReference type="CDD" id="cd01174">
    <property type="entry name" value="ribokinase"/>
    <property type="match status" value="1"/>
</dbReference>
<reference evidence="10 11" key="1">
    <citation type="submission" date="2010-01" db="EMBL/GenBank/DDBJ databases">
        <authorList>
            <person name="Weinstock G."/>
            <person name="Sodergren E."/>
            <person name="Clifton S."/>
            <person name="Fulton L."/>
            <person name="Fulton B."/>
            <person name="Courtney L."/>
            <person name="Fronick C."/>
            <person name="Harrison M."/>
            <person name="Strong C."/>
            <person name="Farmer C."/>
            <person name="Delahaunty K."/>
            <person name="Markovic C."/>
            <person name="Hall O."/>
            <person name="Minx P."/>
            <person name="Tomlinson C."/>
            <person name="Mitreva M."/>
            <person name="Nelson J."/>
            <person name="Hou S."/>
            <person name="Wollam A."/>
            <person name="Pepin K.H."/>
            <person name="Johnson M."/>
            <person name="Bhonagiri V."/>
            <person name="Nash W.E."/>
            <person name="Warren W."/>
            <person name="Chinwalla A."/>
            <person name="Mardis E.R."/>
            <person name="Wilson R.K."/>
        </authorList>
    </citation>
    <scope>NUCLEOTIDE SEQUENCE [LARGE SCALE GENOMIC DNA]</scope>
    <source>
        <strain evidence="10 11">DSM 13479</strain>
    </source>
</reference>
<name>D3ASS6_9FIRM</name>
<dbReference type="PANTHER" id="PTHR10584:SF166">
    <property type="entry name" value="RIBOKINASE"/>
    <property type="match status" value="1"/>
</dbReference>
<evidence type="ECO:0000256" key="4">
    <source>
        <dbReference type="ARBA" id="ARBA00022777"/>
    </source>
</evidence>
<keyword evidence="6" id="KW-0460">Magnesium</keyword>
<proteinExistence type="predicted"/>
<feature type="domain" description="Carbohydrate kinase PfkB" evidence="9">
    <location>
        <begin position="6"/>
        <end position="259"/>
    </location>
</feature>
<keyword evidence="3" id="KW-0547">Nucleotide-binding</keyword>
<evidence type="ECO:0000256" key="3">
    <source>
        <dbReference type="ARBA" id="ARBA00022741"/>
    </source>
</evidence>
<evidence type="ECO:0000256" key="7">
    <source>
        <dbReference type="ARBA" id="ARBA00022958"/>
    </source>
</evidence>
<keyword evidence="1" id="KW-0808">Transferase</keyword>
<evidence type="ECO:0000256" key="5">
    <source>
        <dbReference type="ARBA" id="ARBA00022840"/>
    </source>
</evidence>
<evidence type="ECO:0000256" key="8">
    <source>
        <dbReference type="ARBA" id="ARBA00023277"/>
    </source>
</evidence>
<keyword evidence="2" id="KW-0479">Metal-binding</keyword>
<dbReference type="InterPro" id="IPR011611">
    <property type="entry name" value="PfkB_dom"/>
</dbReference>